<dbReference type="SUPFAM" id="SSF116726">
    <property type="entry name" value="TrkA C-terminal domain-like"/>
    <property type="match status" value="1"/>
</dbReference>
<accession>A0A5C1YGS0</accession>
<organism evidence="2 3">
    <name type="scientific">Agromyces intestinalis</name>
    <dbReference type="NCBI Taxonomy" id="2592652"/>
    <lineage>
        <taxon>Bacteria</taxon>
        <taxon>Bacillati</taxon>
        <taxon>Actinomycetota</taxon>
        <taxon>Actinomycetes</taxon>
        <taxon>Micrococcales</taxon>
        <taxon>Microbacteriaceae</taxon>
        <taxon>Agromyces</taxon>
    </lineage>
</organism>
<dbReference type="InterPro" id="IPR006037">
    <property type="entry name" value="RCK_C"/>
</dbReference>
<dbReference type="GO" id="GO:0006813">
    <property type="term" value="P:potassium ion transport"/>
    <property type="evidence" value="ECO:0007669"/>
    <property type="project" value="InterPro"/>
</dbReference>
<sequence>MVEVRRVVLPGVGMLHSFTTLDGVELSVIAHRMGARDLIAKVAGNAIANVRLEESEARTVADLLGGTRIVESIAELDDVPGVPIAWAIIDDDDVLGGKPIASLPTVDGVSLVAVVRGRRAIPAPPVDFVVEPGDILVAVGPDEGIQQVFHAIMHGSGEDAEV</sequence>
<protein>
    <recommendedName>
        <fullName evidence="1">RCK C-terminal domain-containing protein</fullName>
    </recommendedName>
</protein>
<evidence type="ECO:0000259" key="1">
    <source>
        <dbReference type="PROSITE" id="PS51202"/>
    </source>
</evidence>
<dbReference type="InterPro" id="IPR058776">
    <property type="entry name" value="KhtT-like_N"/>
</dbReference>
<dbReference type="OrthoDB" id="5242677at2"/>
<evidence type="ECO:0000313" key="3">
    <source>
        <dbReference type="Proteomes" id="UP000324678"/>
    </source>
</evidence>
<feature type="domain" description="RCK C-terminal" evidence="1">
    <location>
        <begin position="71"/>
        <end position="154"/>
    </location>
</feature>
<dbReference type="Gene3D" id="3.30.70.1450">
    <property type="entry name" value="Regulator of K+ conductance, C-terminal domain"/>
    <property type="match status" value="1"/>
</dbReference>
<proteinExistence type="predicted"/>
<evidence type="ECO:0000313" key="2">
    <source>
        <dbReference type="EMBL" id="QEO15213.1"/>
    </source>
</evidence>
<dbReference type="KEGG" id="ail:FLP10_12870"/>
<dbReference type="PROSITE" id="PS51202">
    <property type="entry name" value="RCK_C"/>
    <property type="match status" value="1"/>
</dbReference>
<keyword evidence="3" id="KW-1185">Reference proteome</keyword>
<reference evidence="2 3" key="1">
    <citation type="submission" date="2019-09" db="EMBL/GenBank/DDBJ databases">
        <title>Genome sequencing of strain KACC 19306.</title>
        <authorList>
            <person name="Heo J."/>
            <person name="Kim S.-J."/>
            <person name="Kim J.-S."/>
            <person name="Hong S.-B."/>
            <person name="Kwon S.-W."/>
        </authorList>
    </citation>
    <scope>NUCLEOTIDE SEQUENCE [LARGE SCALE GENOMIC DNA]</scope>
    <source>
        <strain evidence="2 3">KACC 19306</strain>
    </source>
</reference>
<dbReference type="InterPro" id="IPR036721">
    <property type="entry name" value="RCK_C_sf"/>
</dbReference>
<dbReference type="RefSeq" id="WP_149161227.1">
    <property type="nucleotide sequence ID" value="NZ_CP043505.1"/>
</dbReference>
<dbReference type="AlphaFoldDB" id="A0A5C1YGS0"/>
<gene>
    <name evidence="2" type="ORF">FLP10_12870</name>
</gene>
<dbReference type="Proteomes" id="UP000324678">
    <property type="component" value="Chromosome"/>
</dbReference>
<dbReference type="Pfam" id="PF25991">
    <property type="entry name" value="KhtT_N"/>
    <property type="match status" value="1"/>
</dbReference>
<dbReference type="EMBL" id="CP043505">
    <property type="protein sequence ID" value="QEO15213.1"/>
    <property type="molecule type" value="Genomic_DNA"/>
</dbReference>
<name>A0A5C1YGS0_9MICO</name>
<dbReference type="Pfam" id="PF02080">
    <property type="entry name" value="TrkA_C"/>
    <property type="match status" value="1"/>
</dbReference>
<dbReference type="GO" id="GO:0008324">
    <property type="term" value="F:monoatomic cation transmembrane transporter activity"/>
    <property type="evidence" value="ECO:0007669"/>
    <property type="project" value="InterPro"/>
</dbReference>